<keyword evidence="9" id="KW-0256">Endoplasmic reticulum</keyword>
<name>A0AAN7SSC2_9COLE</name>
<dbReference type="Pfam" id="PF16491">
    <property type="entry name" value="Peptidase_M48_N"/>
    <property type="match status" value="1"/>
</dbReference>
<sequence>MITINKSRFIENVYNIFLFTTVISTNLLATIWSYSVSISPWNNEILLSCIWSFLLTALSLLIDLPSSIYRTFILQRKYELNRITIKSFVLHQVQICLLNQCTTIPLLIVIIWFVKHAGGWLYVSVWLALSLLTVLSLIIYPIYFAPICDDYKPLPQGELKTKIEELAYSLNYPLEELYVVKDGKLTHNNAFLYVLTGPKHIVLSETLLQSTNNGHKNDEILAILSHEFGHWVHNHVIKHVVLGQAYLMSMLITYKFMINYPLTYQVVGFAQNVQPLLPGLVVVLEYVLEPVNALFSFAYNYFSRTHEFEADAFVKELGKVVHLKNALMKLNKSYTDFPVYDSLFTIWYHERPTLLQRLDALN</sequence>
<keyword evidence="9" id="KW-0472">Membrane</keyword>
<keyword evidence="13" id="KW-1185">Reference proteome</keyword>
<keyword evidence="9" id="KW-0812">Transmembrane</keyword>
<feature type="domain" description="Peptidase M48" evidence="10">
    <location>
        <begin position="153"/>
        <end position="361"/>
    </location>
</feature>
<feature type="transmembrane region" description="Helical" evidence="9">
    <location>
        <begin position="45"/>
        <end position="68"/>
    </location>
</feature>
<keyword evidence="3 9" id="KW-0378">Hydrolase</keyword>
<evidence type="ECO:0000313" key="13">
    <source>
        <dbReference type="Proteomes" id="UP001353858"/>
    </source>
</evidence>
<evidence type="ECO:0000256" key="1">
    <source>
        <dbReference type="ARBA" id="ARBA00022670"/>
    </source>
</evidence>
<keyword evidence="1 9" id="KW-0645">Protease</keyword>
<gene>
    <name evidence="12" type="ORF">RN001_006909</name>
</gene>
<feature type="binding site" evidence="8">
    <location>
        <position position="226"/>
    </location>
    <ligand>
        <name>Zn(2+)</name>
        <dbReference type="ChEBI" id="CHEBI:29105"/>
        <note>catalytic</note>
    </ligand>
</feature>
<comment type="function">
    <text evidence="9">Proteolytically removes the C-terminal three residues of farnesylated proteins.</text>
</comment>
<dbReference type="CDD" id="cd07343">
    <property type="entry name" value="M48A_Zmpste24p_like"/>
    <property type="match status" value="1"/>
</dbReference>
<reference evidence="13" key="1">
    <citation type="submission" date="2023-01" db="EMBL/GenBank/DDBJ databases">
        <title>Key to firefly adult light organ development and bioluminescence: homeobox transcription factors regulate luciferase expression and transportation to peroxisome.</title>
        <authorList>
            <person name="Fu X."/>
        </authorList>
    </citation>
    <scope>NUCLEOTIDE SEQUENCE [LARGE SCALE GENOMIC DNA]</scope>
</reference>
<dbReference type="PANTHER" id="PTHR10120">
    <property type="entry name" value="CAAX PRENYL PROTEASE 1"/>
    <property type="match status" value="1"/>
</dbReference>
<keyword evidence="4 8" id="KW-0862">Zinc</keyword>
<dbReference type="EMBL" id="JARPUR010000002">
    <property type="protein sequence ID" value="KAK4883590.1"/>
    <property type="molecule type" value="Genomic_DNA"/>
</dbReference>
<protein>
    <recommendedName>
        <fullName evidence="9">CAAX prenyl protease</fullName>
        <ecNumber evidence="9">3.4.24.84</ecNumber>
    </recommendedName>
</protein>
<feature type="binding site" evidence="8">
    <location>
        <position position="230"/>
    </location>
    <ligand>
        <name>Zn(2+)</name>
        <dbReference type="ChEBI" id="CHEBI:29105"/>
        <note>catalytic</note>
    </ligand>
</feature>
<comment type="catalytic activity">
    <reaction evidence="6 9">
        <text>Hydrolyzes the peptide bond -P2-(S-farnesyl or geranylgeranyl)C-P1'-P2'-P3'-COOH where P1' and P2' are amino acids with aliphatic side chains and P3' is any C-terminal residue.</text>
        <dbReference type="EC" id="3.4.24.84"/>
    </reaction>
</comment>
<evidence type="ECO:0000256" key="8">
    <source>
        <dbReference type="PIRSR" id="PIRSR627057-2"/>
    </source>
</evidence>
<evidence type="ECO:0000259" key="10">
    <source>
        <dbReference type="Pfam" id="PF01435"/>
    </source>
</evidence>
<dbReference type="EC" id="3.4.24.84" evidence="9"/>
<comment type="subcellular location">
    <subcellularLocation>
        <location evidence="9">Endoplasmic reticulum membrane</location>
        <topology evidence="9">Multi-pass membrane protein</topology>
    </subcellularLocation>
</comment>
<dbReference type="Pfam" id="PF01435">
    <property type="entry name" value="Peptidase_M48"/>
    <property type="match status" value="1"/>
</dbReference>
<feature type="transmembrane region" description="Helical" evidence="9">
    <location>
        <begin position="12"/>
        <end position="33"/>
    </location>
</feature>
<evidence type="ECO:0000256" key="4">
    <source>
        <dbReference type="ARBA" id="ARBA00022833"/>
    </source>
</evidence>
<comment type="caution">
    <text evidence="9">Lacks conserved residue(s) required for the propagation of feature annotation.</text>
</comment>
<comment type="caution">
    <text evidence="12">The sequence shown here is derived from an EMBL/GenBank/DDBJ whole genome shotgun (WGS) entry which is preliminary data.</text>
</comment>
<dbReference type="AlphaFoldDB" id="A0AAN7SSC2"/>
<feature type="binding site" evidence="8">
    <location>
        <position position="307"/>
    </location>
    <ligand>
        <name>Zn(2+)</name>
        <dbReference type="ChEBI" id="CHEBI:29105"/>
        <note>catalytic</note>
    </ligand>
</feature>
<feature type="active site" evidence="7">
    <location>
        <position position="227"/>
    </location>
</feature>
<dbReference type="Gene3D" id="3.30.2010.10">
    <property type="entry name" value="Metalloproteases ('zincins'), catalytic domain"/>
    <property type="match status" value="1"/>
</dbReference>
<evidence type="ECO:0000256" key="5">
    <source>
        <dbReference type="ARBA" id="ARBA00023049"/>
    </source>
</evidence>
<dbReference type="GO" id="GO:0071586">
    <property type="term" value="P:CAAX-box protein processing"/>
    <property type="evidence" value="ECO:0007669"/>
    <property type="project" value="UniProtKB-UniRule"/>
</dbReference>
<accession>A0AAN7SSC2</accession>
<evidence type="ECO:0000256" key="3">
    <source>
        <dbReference type="ARBA" id="ARBA00022801"/>
    </source>
</evidence>
<evidence type="ECO:0000313" key="12">
    <source>
        <dbReference type="EMBL" id="KAK4883590.1"/>
    </source>
</evidence>
<dbReference type="GO" id="GO:0004222">
    <property type="term" value="F:metalloendopeptidase activity"/>
    <property type="evidence" value="ECO:0007669"/>
    <property type="project" value="UniProtKB-UniRule"/>
</dbReference>
<dbReference type="InterPro" id="IPR027057">
    <property type="entry name" value="CAXX_Prtase_1"/>
</dbReference>
<dbReference type="InterPro" id="IPR001915">
    <property type="entry name" value="Peptidase_M48"/>
</dbReference>
<comment type="similarity">
    <text evidence="9">Belongs to the peptidase M48A family.</text>
</comment>
<evidence type="ECO:0000259" key="11">
    <source>
        <dbReference type="Pfam" id="PF16491"/>
    </source>
</evidence>
<evidence type="ECO:0000256" key="6">
    <source>
        <dbReference type="ARBA" id="ARBA00044456"/>
    </source>
</evidence>
<proteinExistence type="inferred from homology"/>
<evidence type="ECO:0000256" key="7">
    <source>
        <dbReference type="PIRSR" id="PIRSR627057-1"/>
    </source>
</evidence>
<dbReference type="GO" id="GO:0046872">
    <property type="term" value="F:metal ion binding"/>
    <property type="evidence" value="ECO:0007669"/>
    <property type="project" value="UniProtKB-UniRule"/>
</dbReference>
<organism evidence="12 13">
    <name type="scientific">Aquatica leii</name>
    <dbReference type="NCBI Taxonomy" id="1421715"/>
    <lineage>
        <taxon>Eukaryota</taxon>
        <taxon>Metazoa</taxon>
        <taxon>Ecdysozoa</taxon>
        <taxon>Arthropoda</taxon>
        <taxon>Hexapoda</taxon>
        <taxon>Insecta</taxon>
        <taxon>Pterygota</taxon>
        <taxon>Neoptera</taxon>
        <taxon>Endopterygota</taxon>
        <taxon>Coleoptera</taxon>
        <taxon>Polyphaga</taxon>
        <taxon>Elateriformia</taxon>
        <taxon>Elateroidea</taxon>
        <taxon>Lampyridae</taxon>
        <taxon>Luciolinae</taxon>
        <taxon>Aquatica</taxon>
    </lineage>
</organism>
<evidence type="ECO:0000256" key="2">
    <source>
        <dbReference type="ARBA" id="ARBA00022723"/>
    </source>
</evidence>
<comment type="cofactor">
    <cofactor evidence="8 9">
        <name>Zn(2+)</name>
        <dbReference type="ChEBI" id="CHEBI:29105"/>
    </cofactor>
    <text evidence="8 9">Binds 1 zinc ion per subunit.</text>
</comment>
<keyword evidence="2 8" id="KW-0479">Metal-binding</keyword>
<feature type="transmembrane region" description="Helical" evidence="9">
    <location>
        <begin position="120"/>
        <end position="143"/>
    </location>
</feature>
<feature type="domain" description="CAAX prenyl protease 1 N-terminal" evidence="11">
    <location>
        <begin position="7"/>
        <end position="147"/>
    </location>
</feature>
<dbReference type="GO" id="GO:0005789">
    <property type="term" value="C:endoplasmic reticulum membrane"/>
    <property type="evidence" value="ECO:0007669"/>
    <property type="project" value="UniProtKB-SubCell"/>
</dbReference>
<keyword evidence="9" id="KW-1133">Transmembrane helix</keyword>
<dbReference type="Proteomes" id="UP001353858">
    <property type="component" value="Unassembled WGS sequence"/>
</dbReference>
<dbReference type="InterPro" id="IPR032456">
    <property type="entry name" value="Peptidase_M48_N"/>
</dbReference>
<feature type="active site" description="Proton donor" evidence="7">
    <location>
        <position position="311"/>
    </location>
</feature>
<evidence type="ECO:0000256" key="9">
    <source>
        <dbReference type="RuleBase" id="RU366005"/>
    </source>
</evidence>
<feature type="transmembrane region" description="Helical" evidence="9">
    <location>
        <begin position="89"/>
        <end position="114"/>
    </location>
</feature>
<keyword evidence="5 9" id="KW-0482">Metalloprotease</keyword>